<evidence type="ECO:0000313" key="4">
    <source>
        <dbReference type="Proteomes" id="UP001595548"/>
    </source>
</evidence>
<dbReference type="EMBL" id="JBHRTL010000001">
    <property type="protein sequence ID" value="MFC3153623.1"/>
    <property type="molecule type" value="Genomic_DNA"/>
</dbReference>
<proteinExistence type="predicted"/>
<comment type="caution">
    <text evidence="3">The sequence shown here is derived from an EMBL/GenBank/DDBJ whole genome shotgun (WGS) entry which is preliminary data.</text>
</comment>
<name>A0ABV7HLZ8_9GAMM</name>
<keyword evidence="2" id="KW-0472">Membrane</keyword>
<organism evidence="3 4">
    <name type="scientific">Gilvimarinus japonicus</name>
    <dbReference type="NCBI Taxonomy" id="1796469"/>
    <lineage>
        <taxon>Bacteria</taxon>
        <taxon>Pseudomonadati</taxon>
        <taxon>Pseudomonadota</taxon>
        <taxon>Gammaproteobacteria</taxon>
        <taxon>Cellvibrionales</taxon>
        <taxon>Cellvibrionaceae</taxon>
        <taxon>Gilvimarinus</taxon>
    </lineage>
</organism>
<keyword evidence="2" id="KW-0812">Transmembrane</keyword>
<reference evidence="4" key="1">
    <citation type="journal article" date="2019" name="Int. J. Syst. Evol. Microbiol.">
        <title>The Global Catalogue of Microorganisms (GCM) 10K type strain sequencing project: providing services to taxonomists for standard genome sequencing and annotation.</title>
        <authorList>
            <consortium name="The Broad Institute Genomics Platform"/>
            <consortium name="The Broad Institute Genome Sequencing Center for Infectious Disease"/>
            <person name="Wu L."/>
            <person name="Ma J."/>
        </authorList>
    </citation>
    <scope>NUCLEOTIDE SEQUENCE [LARGE SCALE GENOMIC DNA]</scope>
    <source>
        <strain evidence="4">KCTC 52141</strain>
    </source>
</reference>
<gene>
    <name evidence="3" type="ORF">ACFOEB_00270</name>
</gene>
<protein>
    <recommendedName>
        <fullName evidence="5">Fimbrial assembly protein</fullName>
    </recommendedName>
</protein>
<evidence type="ECO:0008006" key="5">
    <source>
        <dbReference type="Google" id="ProtNLM"/>
    </source>
</evidence>
<keyword evidence="1" id="KW-0175">Coiled coil</keyword>
<feature type="transmembrane region" description="Helical" evidence="2">
    <location>
        <begin position="20"/>
        <end position="40"/>
    </location>
</feature>
<keyword evidence="4" id="KW-1185">Reference proteome</keyword>
<evidence type="ECO:0000256" key="1">
    <source>
        <dbReference type="SAM" id="Coils"/>
    </source>
</evidence>
<feature type="coiled-coil region" evidence="1">
    <location>
        <begin position="78"/>
        <end position="105"/>
    </location>
</feature>
<sequence length="202" mass="22277">MQVVNFYTAEFQPDRSALRAAHMLWALGLTLVLLLLYSLWYHSQTAHLIREQAELRQRTDDAQIALMQLLDSQKALNADALRAQLAETRDEITQRKRALELIETQDMGNTTGFSGQLRALAAQSQPSVSLEAFTLLAGGAQVELHGKTSEPKAVPRYLALLHSTGAFARSTFGVLNLEQNEGAGFPFSVTAPTLKEAKNEEP</sequence>
<evidence type="ECO:0000256" key="2">
    <source>
        <dbReference type="SAM" id="Phobius"/>
    </source>
</evidence>
<dbReference type="Proteomes" id="UP001595548">
    <property type="component" value="Unassembled WGS sequence"/>
</dbReference>
<accession>A0ABV7HLZ8</accession>
<keyword evidence="2" id="KW-1133">Transmembrane helix</keyword>
<evidence type="ECO:0000313" key="3">
    <source>
        <dbReference type="EMBL" id="MFC3153623.1"/>
    </source>
</evidence>
<dbReference type="RefSeq" id="WP_339617582.1">
    <property type="nucleotide sequence ID" value="NZ_AP031500.1"/>
</dbReference>